<dbReference type="EMBL" id="ML996218">
    <property type="protein sequence ID" value="KAF2730408.1"/>
    <property type="molecule type" value="Genomic_DNA"/>
</dbReference>
<dbReference type="PANTHER" id="PTHR13132:SF29">
    <property type="entry name" value="ALPHA-(1,6)-FUCOSYLTRANSFERASE"/>
    <property type="match status" value="1"/>
</dbReference>
<dbReference type="GO" id="GO:0046921">
    <property type="term" value="F:alpha-(1-&gt;6)-fucosyltransferase activity"/>
    <property type="evidence" value="ECO:0007669"/>
    <property type="project" value="TreeGrafter"/>
</dbReference>
<feature type="region of interest" description="Disordered" evidence="1">
    <location>
        <begin position="47"/>
        <end position="76"/>
    </location>
</feature>
<organism evidence="3 4">
    <name type="scientific">Polyplosphaeria fusca</name>
    <dbReference type="NCBI Taxonomy" id="682080"/>
    <lineage>
        <taxon>Eukaryota</taxon>
        <taxon>Fungi</taxon>
        <taxon>Dikarya</taxon>
        <taxon>Ascomycota</taxon>
        <taxon>Pezizomycotina</taxon>
        <taxon>Dothideomycetes</taxon>
        <taxon>Pleosporomycetidae</taxon>
        <taxon>Pleosporales</taxon>
        <taxon>Tetraplosphaeriaceae</taxon>
        <taxon>Polyplosphaeria</taxon>
    </lineage>
</organism>
<dbReference type="Gene3D" id="3.40.50.11350">
    <property type="match status" value="1"/>
</dbReference>
<gene>
    <name evidence="3" type="ORF">EJ04DRAFT_46447</name>
</gene>
<keyword evidence="4" id="KW-1185">Reference proteome</keyword>
<dbReference type="Proteomes" id="UP000799444">
    <property type="component" value="Unassembled WGS sequence"/>
</dbReference>
<evidence type="ECO:0000313" key="4">
    <source>
        <dbReference type="Proteomes" id="UP000799444"/>
    </source>
</evidence>
<feature type="transmembrane region" description="Helical" evidence="2">
    <location>
        <begin position="80"/>
        <end position="99"/>
    </location>
</feature>
<evidence type="ECO:0000256" key="1">
    <source>
        <dbReference type="SAM" id="MobiDB-lite"/>
    </source>
</evidence>
<evidence type="ECO:0000313" key="3">
    <source>
        <dbReference type="EMBL" id="KAF2730408.1"/>
    </source>
</evidence>
<protein>
    <submittedName>
        <fullName evidence="3">Uncharacterized protein</fullName>
    </submittedName>
</protein>
<dbReference type="AlphaFoldDB" id="A0A9P4UYY1"/>
<reference evidence="3" key="1">
    <citation type="journal article" date="2020" name="Stud. Mycol.">
        <title>101 Dothideomycetes genomes: a test case for predicting lifestyles and emergence of pathogens.</title>
        <authorList>
            <person name="Haridas S."/>
            <person name="Albert R."/>
            <person name="Binder M."/>
            <person name="Bloem J."/>
            <person name="Labutti K."/>
            <person name="Salamov A."/>
            <person name="Andreopoulos B."/>
            <person name="Baker S."/>
            <person name="Barry K."/>
            <person name="Bills G."/>
            <person name="Bluhm B."/>
            <person name="Cannon C."/>
            <person name="Castanera R."/>
            <person name="Culley D."/>
            <person name="Daum C."/>
            <person name="Ezra D."/>
            <person name="Gonzalez J."/>
            <person name="Henrissat B."/>
            <person name="Kuo A."/>
            <person name="Liang C."/>
            <person name="Lipzen A."/>
            <person name="Lutzoni F."/>
            <person name="Magnuson J."/>
            <person name="Mondo S."/>
            <person name="Nolan M."/>
            <person name="Ohm R."/>
            <person name="Pangilinan J."/>
            <person name="Park H.-J."/>
            <person name="Ramirez L."/>
            <person name="Alfaro M."/>
            <person name="Sun H."/>
            <person name="Tritt A."/>
            <person name="Yoshinaga Y."/>
            <person name="Zwiers L.-H."/>
            <person name="Turgeon B."/>
            <person name="Goodwin S."/>
            <person name="Spatafora J."/>
            <person name="Crous P."/>
            <person name="Grigoriev I."/>
        </authorList>
    </citation>
    <scope>NUCLEOTIDE SEQUENCE</scope>
    <source>
        <strain evidence="3">CBS 125425</strain>
    </source>
</reference>
<proteinExistence type="predicted"/>
<sequence>MLNNTTSKILKMHARRNPDLHVSSAAYSQLSPSVTSATFLSPTVASRRGLLSPSPPPSPSLPSLVPRHGKKPSTSGHSRLVKRFLIGFSLVTILVWVIVRQIYAHQAQNAQFDDDGEEWEMVGGSLLPEEPSAVVVQDLKGKSKWTVSIPPTFDFPLAPSQYQEICHQSMELSKQLRQEANAANSFAKRMLNYYTKDQYYMDIQDAEEQALLPPSKAGGRPKGFVEDASHGATTGLKVCDKSLTYVMETDDAGFGNTLLRMWMSYGLAQKENRTFFVDDTRWPYGKYSTYFQPPPAAGCLPPSKAHMVPCPHNARHIVVSGATVRQTFGHAFTEEYEDPRKMRVQRQHNIFGLLRTGYEALFKLQGEDAKYVEERVESLYTPVREHKGISIGIHVRHGDKHPMEFQFSKDYLPLDRYIDAARDFYIERVENAGGKKDKRTLPEGLSPRHTSAKMILASDDPEVYDAREMGHTLRAQDRIVLATKKTLEAAQGKKNPWIDEITGWEGGFYRDVFLSLGQSVGNADDVTKLDSDKVPEAAMGLRELVGRAYIMDLAVVGQADTVVCGMSAVGCRILAIMMGWDKAIDQGSWRNIDGDFDWKGIIW</sequence>
<dbReference type="GO" id="GO:0006487">
    <property type="term" value="P:protein N-linked glycosylation"/>
    <property type="evidence" value="ECO:0007669"/>
    <property type="project" value="TreeGrafter"/>
</dbReference>
<dbReference type="OrthoDB" id="2392789at2759"/>
<keyword evidence="2" id="KW-1133">Transmembrane helix</keyword>
<accession>A0A9P4UYY1</accession>
<dbReference type="PANTHER" id="PTHR13132">
    <property type="entry name" value="ALPHA- 1,6 -FUCOSYLTRANSFERASE"/>
    <property type="match status" value="1"/>
</dbReference>
<comment type="caution">
    <text evidence="3">The sequence shown here is derived from an EMBL/GenBank/DDBJ whole genome shotgun (WGS) entry which is preliminary data.</text>
</comment>
<keyword evidence="2" id="KW-0812">Transmembrane</keyword>
<name>A0A9P4UYY1_9PLEO</name>
<keyword evidence="2" id="KW-0472">Membrane</keyword>
<evidence type="ECO:0000256" key="2">
    <source>
        <dbReference type="SAM" id="Phobius"/>
    </source>
</evidence>